<feature type="region of interest" description="Disordered" evidence="5">
    <location>
        <begin position="203"/>
        <end position="231"/>
    </location>
</feature>
<evidence type="ECO:0000256" key="1">
    <source>
        <dbReference type="ARBA" id="ARBA00007381"/>
    </source>
</evidence>
<evidence type="ECO:0000313" key="7">
    <source>
        <dbReference type="Proteomes" id="UP001160148"/>
    </source>
</evidence>
<dbReference type="Gene3D" id="1.20.1270.10">
    <property type="match status" value="1"/>
</dbReference>
<name>A0AAV0XP12_9HEMI</name>
<evidence type="ECO:0000256" key="3">
    <source>
        <dbReference type="ARBA" id="ARBA00022840"/>
    </source>
</evidence>
<dbReference type="InterPro" id="IPR029047">
    <property type="entry name" value="HSP70_peptide-bd_sf"/>
</dbReference>
<protein>
    <recommendedName>
        <fullName evidence="8">Heat shock protein 70</fullName>
    </recommendedName>
</protein>
<dbReference type="Pfam" id="PF00012">
    <property type="entry name" value="HSP70"/>
    <property type="match status" value="1"/>
</dbReference>
<dbReference type="SUPFAM" id="SSF100934">
    <property type="entry name" value="Heat shock protein 70kD (HSP70), C-terminal subdomain"/>
    <property type="match status" value="1"/>
</dbReference>
<keyword evidence="7" id="KW-1185">Reference proteome</keyword>
<evidence type="ECO:0000256" key="2">
    <source>
        <dbReference type="ARBA" id="ARBA00022741"/>
    </source>
</evidence>
<dbReference type="SUPFAM" id="SSF100920">
    <property type="entry name" value="Heat shock protein 70kD (HSP70), peptide-binding domain"/>
    <property type="match status" value="1"/>
</dbReference>
<dbReference type="FunFam" id="2.60.34.10:FF:000002">
    <property type="entry name" value="Heat shock 70 kDa"/>
    <property type="match status" value="1"/>
</dbReference>
<evidence type="ECO:0000256" key="4">
    <source>
        <dbReference type="ARBA" id="ARBA00023016"/>
    </source>
</evidence>
<comment type="caution">
    <text evidence="6">The sequence shown here is derived from an EMBL/GenBank/DDBJ whole genome shotgun (WGS) entry which is preliminary data.</text>
</comment>
<dbReference type="PANTHER" id="PTHR19375">
    <property type="entry name" value="HEAT SHOCK PROTEIN 70KDA"/>
    <property type="match status" value="1"/>
</dbReference>
<dbReference type="EMBL" id="CARXXK010000005">
    <property type="protein sequence ID" value="CAI6369141.1"/>
    <property type="molecule type" value="Genomic_DNA"/>
</dbReference>
<comment type="similarity">
    <text evidence="1">Belongs to the heat shock protein 70 family.</text>
</comment>
<reference evidence="6 7" key="1">
    <citation type="submission" date="2023-01" db="EMBL/GenBank/DDBJ databases">
        <authorList>
            <person name="Whitehead M."/>
        </authorList>
    </citation>
    <scope>NUCLEOTIDE SEQUENCE [LARGE SCALE GENOMIC DNA]</scope>
</reference>
<dbReference type="FunFam" id="1.20.1270.10:FF:000024">
    <property type="entry name" value="Heat shock protein 70"/>
    <property type="match status" value="1"/>
</dbReference>
<keyword evidence="2" id="KW-0547">Nucleotide-binding</keyword>
<dbReference type="InterPro" id="IPR029048">
    <property type="entry name" value="HSP70_C_sf"/>
</dbReference>
<keyword evidence="4" id="KW-0346">Stress response</keyword>
<dbReference type="Proteomes" id="UP001160148">
    <property type="component" value="Unassembled WGS sequence"/>
</dbReference>
<evidence type="ECO:0008006" key="8">
    <source>
        <dbReference type="Google" id="ProtNLM"/>
    </source>
</evidence>
<keyword evidence="3" id="KW-0067">ATP-binding</keyword>
<dbReference type="Gene3D" id="2.60.34.10">
    <property type="entry name" value="Substrate Binding Domain Of DNAk, Chain A, domain 1"/>
    <property type="match status" value="1"/>
</dbReference>
<proteinExistence type="inferred from homology"/>
<evidence type="ECO:0000256" key="5">
    <source>
        <dbReference type="SAM" id="MobiDB-lite"/>
    </source>
</evidence>
<gene>
    <name evidence="6" type="ORF">MEUPH1_LOCUS23415</name>
</gene>
<dbReference type="GO" id="GO:0140662">
    <property type="term" value="F:ATP-dependent protein folding chaperone"/>
    <property type="evidence" value="ECO:0007669"/>
    <property type="project" value="InterPro"/>
</dbReference>
<organism evidence="6 7">
    <name type="scientific">Macrosiphum euphorbiae</name>
    <name type="common">potato aphid</name>
    <dbReference type="NCBI Taxonomy" id="13131"/>
    <lineage>
        <taxon>Eukaryota</taxon>
        <taxon>Metazoa</taxon>
        <taxon>Ecdysozoa</taxon>
        <taxon>Arthropoda</taxon>
        <taxon>Hexapoda</taxon>
        <taxon>Insecta</taxon>
        <taxon>Pterygota</taxon>
        <taxon>Neoptera</taxon>
        <taxon>Paraneoptera</taxon>
        <taxon>Hemiptera</taxon>
        <taxon>Sternorrhyncha</taxon>
        <taxon>Aphidomorpha</taxon>
        <taxon>Aphidoidea</taxon>
        <taxon>Aphididae</taxon>
        <taxon>Macrosiphini</taxon>
        <taxon>Macrosiphum</taxon>
    </lineage>
</organism>
<sequence length="231" mass="25558">MTKIVERNSTIPCKQTQTFTTYADNQPAVTIQVFEGERAMTKDNNLLGTFDLTGIPPAPRGTPKIEVTFDMDANGILNVSAKDNSSGRSKNIVIKNDKGRLSQAEIDRMLSEAERYKEEDERQKVKIAAKNQLESYVFGVKQALDDAGDKLTESERNTGKRECDAVIQWLDNNQLADKEEYEYKLKEIQKSCSALMMKIHGAGQAGDAPHPGRAHGFPGPRPGGPTVEEVD</sequence>
<dbReference type="GO" id="GO:0005524">
    <property type="term" value="F:ATP binding"/>
    <property type="evidence" value="ECO:0007669"/>
    <property type="project" value="UniProtKB-KW"/>
</dbReference>
<accession>A0AAV0XP12</accession>
<dbReference type="InterPro" id="IPR013126">
    <property type="entry name" value="Hsp_70_fam"/>
</dbReference>
<dbReference type="AlphaFoldDB" id="A0AAV0XP12"/>
<evidence type="ECO:0000313" key="6">
    <source>
        <dbReference type="EMBL" id="CAI6369141.1"/>
    </source>
</evidence>